<protein>
    <submittedName>
        <fullName evidence="1">Helix-turn-helix domain-containing protein</fullName>
    </submittedName>
</protein>
<accession>A0ACC7NUE3</accession>
<keyword evidence="2" id="KW-1185">Reference proteome</keyword>
<comment type="caution">
    <text evidence="1">The sequence shown here is derived from an EMBL/GenBank/DDBJ whole genome shotgun (WGS) entry which is preliminary data.</text>
</comment>
<sequence>MANRDRHSPSPPSHERSLHIGQKIRQMRQERGLSLTALAARAGIAKSYLSNIERRVQSNPSMLFLEKISGVFGVEVETLVKDMRMRPELDGEWVELVQEAVKAGVEKREFRTLIEFKKYLKQTDSSS</sequence>
<reference evidence="1" key="1">
    <citation type="submission" date="2024-12" db="EMBL/GenBank/DDBJ databases">
        <authorList>
            <person name="Wu N."/>
        </authorList>
    </citation>
    <scope>NUCLEOTIDE SEQUENCE</scope>
    <source>
        <strain evidence="1">P15</strain>
    </source>
</reference>
<proteinExistence type="predicted"/>
<name>A0ACC7NUE3_9BACL</name>
<evidence type="ECO:0000313" key="2">
    <source>
        <dbReference type="Proteomes" id="UP001631969"/>
    </source>
</evidence>
<gene>
    <name evidence="1" type="ORF">ACI1P1_08480</name>
</gene>
<evidence type="ECO:0000313" key="1">
    <source>
        <dbReference type="EMBL" id="MFM9328318.1"/>
    </source>
</evidence>
<dbReference type="Proteomes" id="UP001631969">
    <property type="component" value="Unassembled WGS sequence"/>
</dbReference>
<dbReference type="EMBL" id="JBJURJ010000004">
    <property type="protein sequence ID" value="MFM9328318.1"/>
    <property type="molecule type" value="Genomic_DNA"/>
</dbReference>
<organism evidence="1 2">
    <name type="scientific">Paenibacillus mesotrionivorans</name>
    <dbReference type="NCBI Taxonomy" id="3160968"/>
    <lineage>
        <taxon>Bacteria</taxon>
        <taxon>Bacillati</taxon>
        <taxon>Bacillota</taxon>
        <taxon>Bacilli</taxon>
        <taxon>Bacillales</taxon>
        <taxon>Paenibacillaceae</taxon>
        <taxon>Paenibacillus</taxon>
    </lineage>
</organism>